<keyword evidence="1 2" id="KW-0808">Transferase</keyword>
<dbReference type="PANTHER" id="PTHR46401">
    <property type="entry name" value="GLYCOSYLTRANSFERASE WBBK-RELATED"/>
    <property type="match status" value="1"/>
</dbReference>
<sequence>MRKILFISMCMPFKKAFHAGGKTFNYYINKFANDSANEVTLIAKVLPEEEEYIKEVNSNIDAYYVCTPKNKVKKYLSYVKSINSKFNPTYPYGNVLTKEIFDQIEEKLKQLKEKEYCPDIIVLEWTWMMLFIDKVKKYYPDAVYIASEHDVSFLGLERKKDNIKNSFFKYKQEIYYQNIKKRELQCINECDYVVTHNEKDRKLLLENNVNEERVGTITPYFEKPNIVKRNSNFKDIVFYGAMNRTENSETAIWFIKNVLPRLEDLDVRFVIIGNKPPEELKKLENARVEVTGFVDSVEPYFSKAMCLAAPLQGGAGIKVKILEAMAMGVPVITNQIGIEGIDAENGIHYFYCETPKEYETIIRKIYEKEIDAEIIAQNAVKMINDNYNLEKSFEKYSKKIYDLASAAKDVKNEE</sequence>
<proteinExistence type="predicted"/>
<evidence type="ECO:0000313" key="2">
    <source>
        <dbReference type="EMBL" id="RHK30845.1"/>
    </source>
</evidence>
<name>A0A415G2B0_9FIRM</name>
<dbReference type="AlphaFoldDB" id="A0A415G2B0"/>
<dbReference type="GO" id="GO:0016757">
    <property type="term" value="F:glycosyltransferase activity"/>
    <property type="evidence" value="ECO:0007669"/>
    <property type="project" value="TreeGrafter"/>
</dbReference>
<reference evidence="2 3" key="1">
    <citation type="submission" date="2018-08" db="EMBL/GenBank/DDBJ databases">
        <title>A genome reference for cultivated species of the human gut microbiota.</title>
        <authorList>
            <person name="Zou Y."/>
            <person name="Xue W."/>
            <person name="Luo G."/>
        </authorList>
    </citation>
    <scope>NUCLEOTIDE SEQUENCE [LARGE SCALE GENOMIC DNA]</scope>
    <source>
        <strain evidence="2 3">AF45-14BH</strain>
    </source>
</reference>
<accession>A0A415G2B0</accession>
<dbReference type="EMBL" id="QRNJ01000166">
    <property type="protein sequence ID" value="RHK30845.1"/>
    <property type="molecule type" value="Genomic_DNA"/>
</dbReference>
<dbReference type="RefSeq" id="WP_117456742.1">
    <property type="nucleotide sequence ID" value="NZ_QRNJ01000166.1"/>
</dbReference>
<dbReference type="SUPFAM" id="SSF53756">
    <property type="entry name" value="UDP-Glycosyltransferase/glycogen phosphorylase"/>
    <property type="match status" value="1"/>
</dbReference>
<comment type="caution">
    <text evidence="2">The sequence shown here is derived from an EMBL/GenBank/DDBJ whole genome shotgun (WGS) entry which is preliminary data.</text>
</comment>
<protein>
    <submittedName>
        <fullName evidence="2">Glycosyltransferase</fullName>
    </submittedName>
</protein>
<evidence type="ECO:0000256" key="1">
    <source>
        <dbReference type="ARBA" id="ARBA00022679"/>
    </source>
</evidence>
<gene>
    <name evidence="2" type="ORF">DW068_17785</name>
</gene>
<dbReference type="PANTHER" id="PTHR46401:SF2">
    <property type="entry name" value="GLYCOSYLTRANSFERASE WBBK-RELATED"/>
    <property type="match status" value="1"/>
</dbReference>
<dbReference type="Gene3D" id="3.40.50.2000">
    <property type="entry name" value="Glycogen Phosphorylase B"/>
    <property type="match status" value="2"/>
</dbReference>
<evidence type="ECO:0000313" key="3">
    <source>
        <dbReference type="Proteomes" id="UP000283497"/>
    </source>
</evidence>
<dbReference type="Pfam" id="PF13692">
    <property type="entry name" value="Glyco_trans_1_4"/>
    <property type="match status" value="1"/>
</dbReference>
<organism evidence="2 3">
    <name type="scientific">Anaerobutyricum hallii</name>
    <dbReference type="NCBI Taxonomy" id="39488"/>
    <lineage>
        <taxon>Bacteria</taxon>
        <taxon>Bacillati</taxon>
        <taxon>Bacillota</taxon>
        <taxon>Clostridia</taxon>
        <taxon>Lachnospirales</taxon>
        <taxon>Lachnospiraceae</taxon>
        <taxon>Anaerobutyricum</taxon>
    </lineage>
</organism>
<dbReference type="Proteomes" id="UP000283497">
    <property type="component" value="Unassembled WGS sequence"/>
</dbReference>